<keyword evidence="4" id="KW-1185">Reference proteome</keyword>
<dbReference type="OrthoDB" id="439046at2759"/>
<dbReference type="PANTHER" id="PTHR13504">
    <property type="entry name" value="FIDO DOMAIN-CONTAINING PROTEIN DDB_G0283145"/>
    <property type="match status" value="1"/>
</dbReference>
<name>A0A6A5XKD2_9PLEO</name>
<reference evidence="3" key="1">
    <citation type="journal article" date="2020" name="Stud. Mycol.">
        <title>101 Dothideomycetes genomes: a test case for predicting lifestyles and emergence of pathogens.</title>
        <authorList>
            <person name="Haridas S."/>
            <person name="Albert R."/>
            <person name="Binder M."/>
            <person name="Bloem J."/>
            <person name="Labutti K."/>
            <person name="Salamov A."/>
            <person name="Andreopoulos B."/>
            <person name="Baker S."/>
            <person name="Barry K."/>
            <person name="Bills G."/>
            <person name="Bluhm B."/>
            <person name="Cannon C."/>
            <person name="Castanera R."/>
            <person name="Culley D."/>
            <person name="Daum C."/>
            <person name="Ezra D."/>
            <person name="Gonzalez J."/>
            <person name="Henrissat B."/>
            <person name="Kuo A."/>
            <person name="Liang C."/>
            <person name="Lipzen A."/>
            <person name="Lutzoni F."/>
            <person name="Magnuson J."/>
            <person name="Mondo S."/>
            <person name="Nolan M."/>
            <person name="Ohm R."/>
            <person name="Pangilinan J."/>
            <person name="Park H.-J."/>
            <person name="Ramirez L."/>
            <person name="Alfaro M."/>
            <person name="Sun H."/>
            <person name="Tritt A."/>
            <person name="Yoshinaga Y."/>
            <person name="Zwiers L.-H."/>
            <person name="Turgeon B."/>
            <person name="Goodwin S."/>
            <person name="Spatafora J."/>
            <person name="Crous P."/>
            <person name="Grigoriev I."/>
        </authorList>
    </citation>
    <scope>NUCLEOTIDE SEQUENCE</scope>
    <source>
        <strain evidence="3">CBS 175.79</strain>
    </source>
</reference>
<gene>
    <name evidence="3" type="ORF">BU24DRAFT_464144</name>
</gene>
<evidence type="ECO:0000313" key="4">
    <source>
        <dbReference type="Proteomes" id="UP000799778"/>
    </source>
</evidence>
<accession>A0A6A5XKD2</accession>
<dbReference type="EMBL" id="ML978071">
    <property type="protein sequence ID" value="KAF2013339.1"/>
    <property type="molecule type" value="Genomic_DNA"/>
</dbReference>
<evidence type="ECO:0000259" key="2">
    <source>
        <dbReference type="PROSITE" id="PS51459"/>
    </source>
</evidence>
<dbReference type="Pfam" id="PF02661">
    <property type="entry name" value="Fic"/>
    <property type="match status" value="1"/>
</dbReference>
<dbReference type="PROSITE" id="PS51459">
    <property type="entry name" value="FIDO"/>
    <property type="match status" value="1"/>
</dbReference>
<feature type="active site" evidence="1">
    <location>
        <position position="303"/>
    </location>
</feature>
<dbReference type="InterPro" id="IPR003812">
    <property type="entry name" value="Fido"/>
</dbReference>
<evidence type="ECO:0000313" key="3">
    <source>
        <dbReference type="EMBL" id="KAF2013339.1"/>
    </source>
</evidence>
<dbReference type="SUPFAM" id="SSF140931">
    <property type="entry name" value="Fic-like"/>
    <property type="match status" value="1"/>
</dbReference>
<feature type="domain" description="Fido" evidence="2">
    <location>
        <begin position="209"/>
        <end position="354"/>
    </location>
</feature>
<dbReference type="InterPro" id="IPR040198">
    <property type="entry name" value="Fido_containing"/>
</dbReference>
<protein>
    <recommendedName>
        <fullName evidence="2">Fido domain-containing protein</fullName>
    </recommendedName>
</protein>
<dbReference type="Gene3D" id="1.10.3290.10">
    <property type="entry name" value="Fido-like domain"/>
    <property type="match status" value="1"/>
</dbReference>
<sequence>MAHSRFALRRFCLPKTPGLRTYVNPARILFLKEIYAEARKLDPRSEEYKVLERSGDCWYNYFQPDNSERYGYHELQKEYSDVLAEIDSLRSSIKTPVSTIAKTLVPEYAHQSVKIESNSLSLSESVIISDALESTVFKSHDFASLNIDDLNHVDFPRPHDLLPSRLSTKLLPSAISERVMTEVAELRNHIIVSHWIAEMAPRFPGTAGLDEDDLHGLNALMLKDTPSEKFWTAPTWGKKSPIGSYRNLPISVVSSPMQVFPYPQEVPNLMKKFITWRNDAHAQKELHPLILACQATIYFFSIHPFQDGNGRGWSREDYLRSVSDAQNGRPRAFVNLMLSTQLDMMRTFKWREFV</sequence>
<dbReference type="AlphaFoldDB" id="A0A6A5XKD2"/>
<evidence type="ECO:0000256" key="1">
    <source>
        <dbReference type="PIRSR" id="PIRSR640198-1"/>
    </source>
</evidence>
<dbReference type="PANTHER" id="PTHR13504:SF38">
    <property type="entry name" value="FIDO DOMAIN-CONTAINING PROTEIN"/>
    <property type="match status" value="1"/>
</dbReference>
<dbReference type="RefSeq" id="XP_033381678.1">
    <property type="nucleotide sequence ID" value="XM_033532183.1"/>
</dbReference>
<organism evidence="3 4">
    <name type="scientific">Aaosphaeria arxii CBS 175.79</name>
    <dbReference type="NCBI Taxonomy" id="1450172"/>
    <lineage>
        <taxon>Eukaryota</taxon>
        <taxon>Fungi</taxon>
        <taxon>Dikarya</taxon>
        <taxon>Ascomycota</taxon>
        <taxon>Pezizomycotina</taxon>
        <taxon>Dothideomycetes</taxon>
        <taxon>Pleosporomycetidae</taxon>
        <taxon>Pleosporales</taxon>
        <taxon>Pleosporales incertae sedis</taxon>
        <taxon>Aaosphaeria</taxon>
    </lineage>
</organism>
<dbReference type="InterPro" id="IPR036597">
    <property type="entry name" value="Fido-like_dom_sf"/>
</dbReference>
<dbReference type="Proteomes" id="UP000799778">
    <property type="component" value="Unassembled WGS sequence"/>
</dbReference>
<proteinExistence type="predicted"/>
<dbReference type="GeneID" id="54289580"/>